<comment type="caution">
    <text evidence="3">The sequence shown here is derived from an EMBL/GenBank/DDBJ whole genome shotgun (WGS) entry which is preliminary data.</text>
</comment>
<name>A0A9P4IRL3_9PEZI</name>
<dbReference type="AlphaFoldDB" id="A0A9P4IRL3"/>
<organism evidence="3 4">
    <name type="scientific">Rhizodiscina lignyota</name>
    <dbReference type="NCBI Taxonomy" id="1504668"/>
    <lineage>
        <taxon>Eukaryota</taxon>
        <taxon>Fungi</taxon>
        <taxon>Dikarya</taxon>
        <taxon>Ascomycota</taxon>
        <taxon>Pezizomycotina</taxon>
        <taxon>Dothideomycetes</taxon>
        <taxon>Pleosporomycetidae</taxon>
        <taxon>Aulographales</taxon>
        <taxon>Rhizodiscinaceae</taxon>
        <taxon>Rhizodiscina</taxon>
    </lineage>
</organism>
<evidence type="ECO:0000313" key="3">
    <source>
        <dbReference type="EMBL" id="KAF2104778.1"/>
    </source>
</evidence>
<gene>
    <name evidence="3" type="ORF">NA57DRAFT_31310</name>
</gene>
<feature type="domain" description="F-box" evidence="2">
    <location>
        <begin position="14"/>
        <end position="59"/>
    </location>
</feature>
<dbReference type="EMBL" id="ML978121">
    <property type="protein sequence ID" value="KAF2104778.1"/>
    <property type="molecule type" value="Genomic_DNA"/>
</dbReference>
<sequence>MRIVPLDQLGEVPQPTLQSLPDELFDVVLELLPRRTLFDLSLTSRWGYSRAVGHIWKDVELVDRGCWRQAPPGRNPPATLNGEDDQEDDKEWSHLHPGQIYDDHDETPMLKKLFVLATNPFVASKVRSIIHRCHLPALELFQDLPAILQEGLIHSRDFLHDHRRNTLSRLILQAVANMDNVHTLKILSGHWAIVETLLWGFFGPSRKSSAPVVPVRKLWLESCSLVSYRYEDLWHRLDFSQLESLRMRRMWLQYNFSLEYASRCLLARGTSNRMDMRNQTAGFYTVSFVKRDEDNAYDSILRLLGLRKIGTIYTSADWPIPEMIQKYQHSRWWKMGPSSYPPVFHTLMSSSVTLTSLCLDWLMCGTFSITSPAPAAKGTESHNLIQYLNKQRFPNLRAFQLRNAISKYAALQERIWLLDSGCTDEQEIEDWKKRDMEQPFPPPHLNTGMLDFMEAHSNLRCLAWPMDAFFPPEPSSPAIADRIRNVITNLGRSLVDLRVDAFLTTQGEPMTDDQQTAEGVEKRVQRRRFISEFAAEMRAVQSIKVEGGIPRDEKREIARALRHCPLSKLVFIGASFPLANTWGPEAIDLLAVDDGGTPYLSRLDAEDEAAIEDAVRLDPTSATTSTSRFRPSYGWTLDSLPMLYTIAQHHCDTIRLLKFCGYSGCPVLQRPTPITHPLIHHLKYFKELRELVMSFWLLTFYDQAHRDDSVIKYWLEMRKPTSKALVALPGAGNIEDGAHGPDEDTAHADAPDAASDDLGLAARITSPSPDGASWLYNSFHPDNLAKQVAKFIGPHLAKEAKERPGGVRVRASFCLGIYCQDIFDFDVRIGTDDKVLDFVGPREDSWEGGRSEDKLKRRRWF</sequence>
<evidence type="ECO:0000256" key="1">
    <source>
        <dbReference type="SAM" id="MobiDB-lite"/>
    </source>
</evidence>
<proteinExistence type="predicted"/>
<evidence type="ECO:0000313" key="4">
    <source>
        <dbReference type="Proteomes" id="UP000799772"/>
    </source>
</evidence>
<dbReference type="OrthoDB" id="47801at2759"/>
<keyword evidence="4" id="KW-1185">Reference proteome</keyword>
<reference evidence="3" key="1">
    <citation type="journal article" date="2020" name="Stud. Mycol.">
        <title>101 Dothideomycetes genomes: a test case for predicting lifestyles and emergence of pathogens.</title>
        <authorList>
            <person name="Haridas S."/>
            <person name="Albert R."/>
            <person name="Binder M."/>
            <person name="Bloem J."/>
            <person name="Labutti K."/>
            <person name="Salamov A."/>
            <person name="Andreopoulos B."/>
            <person name="Baker S."/>
            <person name="Barry K."/>
            <person name="Bills G."/>
            <person name="Bluhm B."/>
            <person name="Cannon C."/>
            <person name="Castanera R."/>
            <person name="Culley D."/>
            <person name="Daum C."/>
            <person name="Ezra D."/>
            <person name="Gonzalez J."/>
            <person name="Henrissat B."/>
            <person name="Kuo A."/>
            <person name="Liang C."/>
            <person name="Lipzen A."/>
            <person name="Lutzoni F."/>
            <person name="Magnuson J."/>
            <person name="Mondo S."/>
            <person name="Nolan M."/>
            <person name="Ohm R."/>
            <person name="Pangilinan J."/>
            <person name="Park H.-J."/>
            <person name="Ramirez L."/>
            <person name="Alfaro M."/>
            <person name="Sun H."/>
            <person name="Tritt A."/>
            <person name="Yoshinaga Y."/>
            <person name="Zwiers L.-H."/>
            <person name="Turgeon B."/>
            <person name="Goodwin S."/>
            <person name="Spatafora J."/>
            <person name="Crous P."/>
            <person name="Grigoriev I."/>
        </authorList>
    </citation>
    <scope>NUCLEOTIDE SEQUENCE</scope>
    <source>
        <strain evidence="3">CBS 133067</strain>
    </source>
</reference>
<feature type="region of interest" description="Disordered" evidence="1">
    <location>
        <begin position="68"/>
        <end position="93"/>
    </location>
</feature>
<accession>A0A9P4IRL3</accession>
<dbReference type="PROSITE" id="PS50181">
    <property type="entry name" value="FBOX"/>
    <property type="match status" value="1"/>
</dbReference>
<evidence type="ECO:0000259" key="2">
    <source>
        <dbReference type="PROSITE" id="PS50181"/>
    </source>
</evidence>
<dbReference type="InterPro" id="IPR001810">
    <property type="entry name" value="F-box_dom"/>
</dbReference>
<dbReference type="Proteomes" id="UP000799772">
    <property type="component" value="Unassembled WGS sequence"/>
</dbReference>
<protein>
    <recommendedName>
        <fullName evidence="2">F-box domain-containing protein</fullName>
    </recommendedName>
</protein>